<proteinExistence type="predicted"/>
<protein>
    <submittedName>
        <fullName evidence="1">Uncharacterized protein</fullName>
    </submittedName>
</protein>
<feature type="non-terminal residue" evidence="1">
    <location>
        <position position="27"/>
    </location>
</feature>
<dbReference type="Pfam" id="PF20393">
    <property type="entry name" value="Pro_CA_2"/>
    <property type="match status" value="1"/>
</dbReference>
<organism evidence="1">
    <name type="scientific">marine sediment metagenome</name>
    <dbReference type="NCBI Taxonomy" id="412755"/>
    <lineage>
        <taxon>unclassified sequences</taxon>
        <taxon>metagenomes</taxon>
        <taxon>ecological metagenomes</taxon>
    </lineage>
</organism>
<sequence>MASGKFGTAINCIDGRTQAPVSDWIKE</sequence>
<dbReference type="EMBL" id="LAZR01068560">
    <property type="protein sequence ID" value="KKK49410.1"/>
    <property type="molecule type" value="Genomic_DNA"/>
</dbReference>
<gene>
    <name evidence="1" type="ORF">LCGC14_3135340</name>
</gene>
<comment type="caution">
    <text evidence="1">The sequence shown here is derived from an EMBL/GenBank/DDBJ whole genome shotgun (WGS) entry which is preliminary data.</text>
</comment>
<name>A0A0F8WMF1_9ZZZZ</name>
<evidence type="ECO:0000313" key="1">
    <source>
        <dbReference type="EMBL" id="KKK49410.1"/>
    </source>
</evidence>
<dbReference type="AlphaFoldDB" id="A0A0F8WMF1"/>
<dbReference type="InterPro" id="IPR046871">
    <property type="entry name" value="Pro_CA_2"/>
</dbReference>
<accession>A0A0F8WMF1</accession>
<reference evidence="1" key="1">
    <citation type="journal article" date="2015" name="Nature">
        <title>Complex archaea that bridge the gap between prokaryotes and eukaryotes.</title>
        <authorList>
            <person name="Spang A."/>
            <person name="Saw J.H."/>
            <person name="Jorgensen S.L."/>
            <person name="Zaremba-Niedzwiedzka K."/>
            <person name="Martijn J."/>
            <person name="Lind A.E."/>
            <person name="van Eijk R."/>
            <person name="Schleper C."/>
            <person name="Guy L."/>
            <person name="Ettema T.J."/>
        </authorList>
    </citation>
    <scope>NUCLEOTIDE SEQUENCE</scope>
</reference>